<organism evidence="1 2">
    <name type="scientific">Mycolicibacterium frederiksbergense</name>
    <dbReference type="NCBI Taxonomy" id="117567"/>
    <lineage>
        <taxon>Bacteria</taxon>
        <taxon>Bacillati</taxon>
        <taxon>Actinomycetota</taxon>
        <taxon>Actinomycetes</taxon>
        <taxon>Mycobacteriales</taxon>
        <taxon>Mycobacteriaceae</taxon>
        <taxon>Mycolicibacterium</taxon>
    </lineage>
</organism>
<proteinExistence type="predicted"/>
<dbReference type="Proteomes" id="UP000501849">
    <property type="component" value="Plasmid unnamed1"/>
</dbReference>
<dbReference type="RefSeq" id="WP_168140354.1">
    <property type="nucleotide sequence ID" value="NZ_CP038797.1"/>
</dbReference>
<gene>
    <name evidence="1" type="ORF">EXE63_00520</name>
</gene>
<accession>A0A6H0RWS1</accession>
<evidence type="ECO:0000313" key="1">
    <source>
        <dbReference type="EMBL" id="QIV79568.1"/>
    </source>
</evidence>
<dbReference type="AlphaFoldDB" id="A0A6H0RWS1"/>
<geneLocation type="plasmid" evidence="1 2">
    <name>unnamed1</name>
</geneLocation>
<evidence type="ECO:0000313" key="2">
    <source>
        <dbReference type="Proteomes" id="UP000501849"/>
    </source>
</evidence>
<protein>
    <submittedName>
        <fullName evidence="1">Uncharacterized protein</fullName>
    </submittedName>
</protein>
<dbReference type="EMBL" id="CP038797">
    <property type="protein sequence ID" value="QIV79568.1"/>
    <property type="molecule type" value="Genomic_DNA"/>
</dbReference>
<keyword evidence="2" id="KW-1185">Reference proteome</keyword>
<name>A0A6H0RWS1_9MYCO</name>
<sequence length="90" mass="10111">MITQLPEPTLVELRARGQSRRSPFVDPTVLHTCLRVLDRRGEQWAASVLGRDLARRSVAVPSRPFLNAGEDYALVEADRAEDRRVLDSLA</sequence>
<dbReference type="KEGG" id="mfre:EXE63_00520"/>
<keyword evidence="1" id="KW-0614">Plasmid</keyword>
<reference evidence="1 2" key="1">
    <citation type="submission" date="2019-04" db="EMBL/GenBank/DDBJ databases">
        <title>Draft, Whole-Genome Sequence of the Anthracene-degrading Mycobacterium frederiksbergense LB501T, Isolated from a Polycyclic Aromatic Hydrocarbon (PAH)-Contaminated Soil.</title>
        <authorList>
            <person name="Augelletti F."/>
        </authorList>
    </citation>
    <scope>NUCLEOTIDE SEQUENCE [LARGE SCALE GENOMIC DNA]</scope>
    <source>
        <strain evidence="1 2">LB 501T</strain>
        <plasmid evidence="1 2">unnamed1</plasmid>
    </source>
</reference>